<feature type="disulfide bond" evidence="3">
    <location>
        <begin position="2232"/>
        <end position="2241"/>
    </location>
</feature>
<feature type="domain" description="EGF-like" evidence="4">
    <location>
        <begin position="2115"/>
        <end position="2150"/>
    </location>
</feature>
<dbReference type="PROSITE" id="PS50026">
    <property type="entry name" value="EGF_3"/>
    <property type="match status" value="4"/>
</dbReference>
<feature type="non-terminal residue" evidence="5">
    <location>
        <position position="2421"/>
    </location>
</feature>
<gene>
    <name evidence="5" type="ORF">ADUPG1_008379</name>
</gene>
<dbReference type="PANTHER" id="PTHR14949">
    <property type="entry name" value="EGF-LIKE-DOMAIN, MULTIPLE 7, 8"/>
    <property type="match status" value="1"/>
</dbReference>
<feature type="disulfide bond" evidence="3">
    <location>
        <begin position="2197"/>
        <end position="2206"/>
    </location>
</feature>
<evidence type="ECO:0000256" key="1">
    <source>
        <dbReference type="ARBA" id="ARBA00022729"/>
    </source>
</evidence>
<dbReference type="PROSITE" id="PS01186">
    <property type="entry name" value="EGF_2"/>
    <property type="match status" value="2"/>
</dbReference>
<feature type="domain" description="EGF-like" evidence="4">
    <location>
        <begin position="2168"/>
        <end position="2207"/>
    </location>
</feature>
<feature type="disulfide bond" evidence="3">
    <location>
        <begin position="2140"/>
        <end position="2149"/>
    </location>
</feature>
<keyword evidence="1" id="KW-0732">Signal</keyword>
<dbReference type="SMART" id="SM00181">
    <property type="entry name" value="EGF"/>
    <property type="match status" value="6"/>
</dbReference>
<evidence type="ECO:0000313" key="5">
    <source>
        <dbReference type="EMBL" id="GKT35163.1"/>
    </source>
</evidence>
<protein>
    <recommendedName>
        <fullName evidence="4">EGF-like domain-containing protein</fullName>
    </recommendedName>
</protein>
<evidence type="ECO:0000256" key="3">
    <source>
        <dbReference type="PROSITE-ProRule" id="PRU00076"/>
    </source>
</evidence>
<feature type="disulfide bond" evidence="3">
    <location>
        <begin position="2298"/>
        <end position="2307"/>
    </location>
</feature>
<dbReference type="CDD" id="cd00054">
    <property type="entry name" value="EGF_CA"/>
    <property type="match status" value="1"/>
</dbReference>
<comment type="caution">
    <text evidence="3">Lacks conserved residue(s) required for the propagation of feature annotation.</text>
</comment>
<reference evidence="5" key="1">
    <citation type="submission" date="2022-03" db="EMBL/GenBank/DDBJ databases">
        <title>Draft genome sequence of Aduncisulcus paluster, a free-living microaerophilic Fornicata.</title>
        <authorList>
            <person name="Yuyama I."/>
            <person name="Kume K."/>
            <person name="Tamura T."/>
            <person name="Inagaki Y."/>
            <person name="Hashimoto T."/>
        </authorList>
    </citation>
    <scope>NUCLEOTIDE SEQUENCE</scope>
    <source>
        <strain evidence="5">NY0171</strain>
    </source>
</reference>
<feature type="domain" description="EGF-like" evidence="4">
    <location>
        <begin position="2211"/>
        <end position="2242"/>
    </location>
</feature>
<keyword evidence="3" id="KW-0245">EGF-like domain</keyword>
<evidence type="ECO:0000259" key="4">
    <source>
        <dbReference type="PROSITE" id="PS50026"/>
    </source>
</evidence>
<dbReference type="Proteomes" id="UP001057375">
    <property type="component" value="Unassembled WGS sequence"/>
</dbReference>
<keyword evidence="6" id="KW-1185">Reference proteome</keyword>
<dbReference type="Gene3D" id="2.10.25.10">
    <property type="entry name" value="Laminin"/>
    <property type="match status" value="1"/>
</dbReference>
<organism evidence="5 6">
    <name type="scientific">Aduncisulcus paluster</name>
    <dbReference type="NCBI Taxonomy" id="2918883"/>
    <lineage>
        <taxon>Eukaryota</taxon>
        <taxon>Metamonada</taxon>
        <taxon>Carpediemonas-like organisms</taxon>
        <taxon>Aduncisulcus</taxon>
    </lineage>
</organism>
<proteinExistence type="predicted"/>
<keyword evidence="2 3" id="KW-1015">Disulfide bond</keyword>
<dbReference type="PROSITE" id="PS00022">
    <property type="entry name" value="EGF_1"/>
    <property type="match status" value="4"/>
</dbReference>
<feature type="domain" description="EGF-like" evidence="4">
    <location>
        <begin position="2273"/>
        <end position="2308"/>
    </location>
</feature>
<evidence type="ECO:0000313" key="6">
    <source>
        <dbReference type="Proteomes" id="UP001057375"/>
    </source>
</evidence>
<evidence type="ECO:0000256" key="2">
    <source>
        <dbReference type="ARBA" id="ARBA00023157"/>
    </source>
</evidence>
<dbReference type="InterPro" id="IPR000742">
    <property type="entry name" value="EGF"/>
</dbReference>
<feature type="disulfide bond" evidence="3">
    <location>
        <begin position="2215"/>
        <end position="2225"/>
    </location>
</feature>
<dbReference type="EMBL" id="BQXS01010934">
    <property type="protein sequence ID" value="GKT35163.1"/>
    <property type="molecule type" value="Genomic_DNA"/>
</dbReference>
<comment type="caution">
    <text evidence="5">The sequence shown here is derived from an EMBL/GenBank/DDBJ whole genome shotgun (WGS) entry which is preliminary data.</text>
</comment>
<dbReference type="InterPro" id="IPR050969">
    <property type="entry name" value="Dev_Signal_Modulators"/>
</dbReference>
<accession>A0ABQ5KRQ9</accession>
<dbReference type="PANTHER" id="PTHR14949:SF56">
    <property type="entry name" value="EGF-LIKE-DOMAIN, MULTIPLE 7"/>
    <property type="match status" value="1"/>
</dbReference>
<name>A0ABQ5KRQ9_9EUKA</name>
<feature type="disulfide bond" evidence="3">
    <location>
        <begin position="2178"/>
        <end position="2195"/>
    </location>
</feature>
<sequence length="2421" mass="264307">MMNQYSEVDVIGIDSSLEGPLFFFIDDYAQLRIKSYSATESAITTEMYIPSNQKTTLKFFSNGSEYDAYFLSRASSYFEVEDVYTSPITFPATEARLYETQYLSMPLPLGISKEDEVLVFAFTLSYNADLESIQMIFQGESANVISTINVTGVPIEPVGTHLHYECDLDSGCLFAIYDASDEELFNVILTNTGNYQISLTEAAGTLGYVTIDESLIVISDNDDSLEKACPTCSCTISYLPHVHTMERVSSDTFTYVPEERIVETDISASSILVSSQTKCNNNSPTVSNARTYSLGQSFDSRVSLPVSVTIPAISVDFSETTVIASAAHTVIGSTDGRRTYDFVFTNSSGVEVGRISILGCVVPEYDENTTVSHLSYLSIWNSEFTSLGLGTDTLSFVILEEVDVFDDDTNITTTTYSDPVAGVILKYSSITESYSYETFVRSCSGDLPSEVSVSLQKRYSWMDAFVCPTYSVLGDGTMSDYGCTVHFSLSMTMGAIIQYSDTIAEVASGWLDTLPSTDVFSVGHYVEVSPIASGCVKDTEGYGGDLIYGTSVDITCSVDSVDTTLYTISLVLYSEEEDASFSVNVTGNDLTSASCESILDGIEYTLTAEERISQWVFGVYPSPHDRTKDFGLFFTLSQLGVVEIFVNDDSTYRNGHTAVVPMTNISIQFNDSNLYESDTNNANSLFQHSGGSMRYVFSSYYSDSNNSDSCYMDIVSSSNVVENECSKVSCYAAPWPSEHIPVDLIYYELLVNGSGLCATDDADVSGCYEFLSPIPVASVSSSETSATHMYCVVETDDLGNMTSISLVFTKEDTPLIQVEMAAGFRSAPDVVFYSHTVRNEKDFFFMTANYGSDDKPSISTSISEHGLISVFVSTDISFDYKWRLITLGSNVNVSLFDYESKTILGLVQTSKTSFQTDFAPITACELTSSPIFIANFKECSGLSCEHGVCASDGASCSCSDHHSIDMTTQQCSDFVPFVDFFIVNDHQIMSFRTLQEYTELLVEHGASLDITSTFPSGYAVFIRAMDGVSVRLAHDSDVSDSYLQGLLDTEQSVLTANTMMTDIKIGIYENPTDLFFVRYYSSFNDGLATLMDIPITSFVDLDSSDFSSSVTTMTCSFVDDDELCSFSLNVPIQIPSDDDSLVRKTRALSIAPHITYLEVSSVLGSVELGFDFYDDDDVLIHSFLLDGLMDLEDYEEIDQFYLLQNKTPNQLGLSDYADLFGGGDYMDIPGHWGFLGSVSDDDSTLRDDLMIIYVSVFGKHLMFVSLNNIDDSVACIKMQPNIRSPTILDTDIHNMSDIGIIGSDGNGLAKPVAYKFEPKLSTSNPATLGLIEPKHFCDHGTESSDFTEDSDLSEMCSCYPSYSGYSCHQPNCTLPSNLFQCISFGGEYIPYCDEYLNMFQPEDETTIIDGSDGPYCGARIRSDVALSIRGGDLSEGPIYVHPSTTVSLIGLDHTDVTPDTYPDTVQIIDFKPIYPYDDGILSQTLTLITYPDGGYELTSDSFTDSLDLPDEIDGNILEPGETLDIPIPLPFYDNIVRHIQVVEETYDICFVNFWDDIEISDAECDYGITGILGNEDLTGRTVVIRYSMDMGTVQSLLLFFYITDNTTSDVVMIAKLRICMYGLIEITYDSGRSSTTESVVSVEFLEEPIASSDSTLHTGTSIRFDPILADDFPVNKISLECVHGEIYEYDGSASCVCEERWRGDACDICTLAYWGDELAGCMTPNCRDRCNDSHCIAVTHDAAVCGCVDGNDTWDDLTVPASLSRTIYSSTTASEDELAYTTFMLPKNVCAVEVEPNGTGIMVDVTSLSAILSPAASLSLSGTVFKVFDQTYYTSELLKNSTERSALSAAYNADIWWVNQGADGLINTHSTCLISHPGGYNAVDAGLGLNRGRSLEWTCEDSYSDRFVDTESIPIRNANVSSFLSELDSFSSNECGEGQTSCILDLPVWAVPLYGHVIYSIQIYVGSIILLNSDGEEVGNLVPINEEVSSDFTVFFDDKDTDDECSCCGHRIVIETSVDTLSFSVNVQVSFYRDGRISLDYDLAEVVDIDGKVRPALEVTGRATPDFPLPTYEELMDYASNSGCDTWDEENDDPPGVQFSTSLSTSQQSSTLSIRAEICEPPCAFGTCDEDSDGSDKCSCSVRFTGDLCDTCIGGWETSGDDSDTFCDSATCSFFSECSSHGVCSGELLTGVQQCECDDGYVGDDCATATPTVECDPECENGGICFAGVCFCPDGFTGDECEDLSCDDGCSEDISGGECDGSTGLCVCNEDFSGDDCSVYTPDGSCKYGVSNGSGCTCQLGYSGDFCQCKSNCSSHGLCRVWGCECDDGYSGDDCSEEAVPLLSDKISVDFDEGSITIYFDTPVTLSGVSNDVRTIDCSDVVEPEFYGTCTDSEGNDSYRVINDLSMCKKSKDGTSLTIFP</sequence>